<sequence>MNIKRAFVSVHDKSRVEKIAGYLVSNGVEIIATDHTAEYLIDHGVEAIKVADYTGFPSIFDGRLKAIHPKIIGGILAIQDLPAHIEEMREHSILPFDMIVMNLKPFESAVKESPDESNLSKEIDISGPALLMAGAKNHRDIVVISDPMDYDEVIDSLEDCGDVPLLKRRRYALKAIYAALLYNSSIHKALSQIFASEKYDYTVMEHVMQLLYGDNPSQKAHLLKLSKEPGLLDEVQIGNPAIGLKKSQLRNINVFMELYYYSDNISLFLDKGKIIKVFAGKVPDDFSTGGPDTMFASTFAIDGDTLKRLSDDGVEAFGGVFDRDAIRAARERDIMILTVPVHEAVTLSKETYSGFGNYFVRELTFEMKKYDLDTDGRLALYCSRVNRANNFSVFKDGESLLLKSGLSYEELQSYDFGSHDLRDSVMASDNDLTDDLIVRILASGVRQIILPGTKRTYSNRSILVLGIDFTRLNN</sequence>
<dbReference type="SUPFAM" id="SSF52335">
    <property type="entry name" value="Methylglyoxal synthase-like"/>
    <property type="match status" value="1"/>
</dbReference>
<dbReference type="PANTHER" id="PTHR11692:SF0">
    <property type="entry name" value="BIFUNCTIONAL PURINE BIOSYNTHESIS PROTEIN ATIC"/>
    <property type="match status" value="1"/>
</dbReference>
<gene>
    <name evidence="2" type="ORF">Theba_0050</name>
</gene>
<dbReference type="Pfam" id="PF01808">
    <property type="entry name" value="AICARFT_IMPCHas"/>
    <property type="match status" value="1"/>
</dbReference>
<dbReference type="AlphaFoldDB" id="I2F1J9"/>
<keyword evidence="3" id="KW-1185">Reference proteome</keyword>
<evidence type="ECO:0000313" key="3">
    <source>
        <dbReference type="Proteomes" id="UP000002881"/>
    </source>
</evidence>
<accession>I2F1J9</accession>
<dbReference type="InterPro" id="IPR036914">
    <property type="entry name" value="MGS-like_dom_sf"/>
</dbReference>
<dbReference type="GeneID" id="87105921"/>
<evidence type="ECO:0000259" key="1">
    <source>
        <dbReference type="PROSITE" id="PS51855"/>
    </source>
</evidence>
<protein>
    <submittedName>
        <fullName evidence="2">AICAR transformylase/IMP cyclohydrolase PurH</fullName>
    </submittedName>
</protein>
<dbReference type="GO" id="GO:0005829">
    <property type="term" value="C:cytosol"/>
    <property type="evidence" value="ECO:0007669"/>
    <property type="project" value="TreeGrafter"/>
</dbReference>
<dbReference type="EMBL" id="CP003532">
    <property type="protein sequence ID" value="AFK05802.1"/>
    <property type="molecule type" value="Genomic_DNA"/>
</dbReference>
<reference evidence="2 3" key="1">
    <citation type="journal article" date="2012" name="Genome Biol. Evol.">
        <title>Genome Sequence of the Mesophilic Thermotogales Bacterium Mesotoga prima MesG1.Ag.4.2 Reveals the Largest Thermotogales Genome To Date.</title>
        <authorList>
            <person name="Zhaxybayeva O."/>
            <person name="Swithers K.S."/>
            <person name="Foght J."/>
            <person name="Green A.G."/>
            <person name="Bruce D."/>
            <person name="Detter C."/>
            <person name="Han S."/>
            <person name="Teshima H."/>
            <person name="Han J."/>
            <person name="Woyke T."/>
            <person name="Pitluck S."/>
            <person name="Nolan M."/>
            <person name="Ivanova N."/>
            <person name="Pati A."/>
            <person name="Land M.L."/>
            <person name="Dlutek M."/>
            <person name="Doolittle W.F."/>
            <person name="Noll K.M."/>
            <person name="Nesbo C.L."/>
        </authorList>
    </citation>
    <scope>NUCLEOTIDE SEQUENCE [LARGE SCALE GENOMIC DNA]</scope>
    <source>
        <strain evidence="3">mesG1.Ag.4.2</strain>
    </source>
</reference>
<feature type="domain" description="MGS-like" evidence="1">
    <location>
        <begin position="1"/>
        <end position="145"/>
    </location>
</feature>
<proteinExistence type="predicted"/>
<dbReference type="GO" id="GO:0003937">
    <property type="term" value="F:IMP cyclohydrolase activity"/>
    <property type="evidence" value="ECO:0007669"/>
    <property type="project" value="InterPro"/>
</dbReference>
<dbReference type="GO" id="GO:0004643">
    <property type="term" value="F:phosphoribosylaminoimidazolecarboxamide formyltransferase activity"/>
    <property type="evidence" value="ECO:0007669"/>
    <property type="project" value="InterPro"/>
</dbReference>
<dbReference type="PROSITE" id="PS51855">
    <property type="entry name" value="MGS"/>
    <property type="match status" value="1"/>
</dbReference>
<dbReference type="Gene3D" id="3.40.50.1380">
    <property type="entry name" value="Methylglyoxal synthase-like domain"/>
    <property type="match status" value="1"/>
</dbReference>
<dbReference type="GO" id="GO:0006189">
    <property type="term" value="P:'de novo' IMP biosynthetic process"/>
    <property type="evidence" value="ECO:0007669"/>
    <property type="project" value="TreeGrafter"/>
</dbReference>
<dbReference type="SMART" id="SM00798">
    <property type="entry name" value="AICARFT_IMPCHas"/>
    <property type="match status" value="1"/>
</dbReference>
<dbReference type="InterPro" id="IPR011607">
    <property type="entry name" value="MGS-like_dom"/>
</dbReference>
<dbReference type="PANTHER" id="PTHR11692">
    <property type="entry name" value="BIFUNCTIONAL PURINE BIOSYNTHESIS PROTEIN PURH"/>
    <property type="match status" value="1"/>
</dbReference>
<organism evidence="2 3">
    <name type="scientific">Mesotoga prima MesG1.Ag.4.2</name>
    <dbReference type="NCBI Taxonomy" id="660470"/>
    <lineage>
        <taxon>Bacteria</taxon>
        <taxon>Thermotogati</taxon>
        <taxon>Thermotogota</taxon>
        <taxon>Thermotogae</taxon>
        <taxon>Kosmotogales</taxon>
        <taxon>Kosmotogaceae</taxon>
        <taxon>Mesotoga</taxon>
    </lineage>
</organism>
<dbReference type="Proteomes" id="UP000002881">
    <property type="component" value="Chromosome"/>
</dbReference>
<dbReference type="RefSeq" id="WP_014729977.1">
    <property type="nucleotide sequence ID" value="NC_017934.1"/>
</dbReference>
<dbReference type="eggNOG" id="COG0138">
    <property type="taxonomic scope" value="Bacteria"/>
</dbReference>
<evidence type="ECO:0000313" key="2">
    <source>
        <dbReference type="EMBL" id="AFK05802.1"/>
    </source>
</evidence>
<dbReference type="SMART" id="SM00851">
    <property type="entry name" value="MGS"/>
    <property type="match status" value="1"/>
</dbReference>
<name>I2F1J9_9BACT</name>
<dbReference type="STRING" id="660470.Theba_0050"/>
<dbReference type="CDD" id="cd01421">
    <property type="entry name" value="IMPCH"/>
    <property type="match status" value="1"/>
</dbReference>
<dbReference type="KEGG" id="mpg:Theba_0050"/>
<keyword evidence="2" id="KW-0378">Hydrolase</keyword>
<dbReference type="Pfam" id="PF02142">
    <property type="entry name" value="MGS"/>
    <property type="match status" value="1"/>
</dbReference>
<dbReference type="HOGENOM" id="CLU_575942_0_0_0"/>
<dbReference type="InterPro" id="IPR002695">
    <property type="entry name" value="PurH-like"/>
</dbReference>